<dbReference type="InterPro" id="IPR019734">
    <property type="entry name" value="TPR_rpt"/>
</dbReference>
<organism evidence="6 7">
    <name type="scientific">Pseudothauera rhizosphaerae</name>
    <dbReference type="NCBI Taxonomy" id="2565932"/>
    <lineage>
        <taxon>Bacteria</taxon>
        <taxon>Pseudomonadati</taxon>
        <taxon>Pseudomonadota</taxon>
        <taxon>Betaproteobacteria</taxon>
        <taxon>Rhodocyclales</taxon>
        <taxon>Zoogloeaceae</taxon>
        <taxon>Pseudothauera</taxon>
    </lineage>
</organism>
<evidence type="ECO:0000256" key="1">
    <source>
        <dbReference type="ARBA" id="ARBA00022737"/>
    </source>
</evidence>
<dbReference type="EMBL" id="SSOD01000007">
    <property type="protein sequence ID" value="THF61175.1"/>
    <property type="molecule type" value="Genomic_DNA"/>
</dbReference>
<dbReference type="PROSITE" id="PS51257">
    <property type="entry name" value="PROKAR_LIPOPROTEIN"/>
    <property type="match status" value="1"/>
</dbReference>
<dbReference type="InterPro" id="IPR013105">
    <property type="entry name" value="TPR_2"/>
</dbReference>
<dbReference type="SUPFAM" id="SSF48452">
    <property type="entry name" value="TPR-like"/>
    <property type="match status" value="1"/>
</dbReference>
<evidence type="ECO:0000313" key="6">
    <source>
        <dbReference type="EMBL" id="THF61175.1"/>
    </source>
</evidence>
<dbReference type="Proteomes" id="UP000307956">
    <property type="component" value="Unassembled WGS sequence"/>
</dbReference>
<evidence type="ECO:0000313" key="7">
    <source>
        <dbReference type="Proteomes" id="UP000307956"/>
    </source>
</evidence>
<dbReference type="InterPro" id="IPR011990">
    <property type="entry name" value="TPR-like_helical_dom_sf"/>
</dbReference>
<feature type="repeat" description="TPR" evidence="3">
    <location>
        <begin position="279"/>
        <end position="312"/>
    </location>
</feature>
<name>A0A4S4ANG2_9RHOO</name>
<reference evidence="6 7" key="1">
    <citation type="submission" date="2019-04" db="EMBL/GenBank/DDBJ databases">
        <title>Azoarcus rhizosphaerae sp. nov. isolated from rhizosphere of Ficus religiosa.</title>
        <authorList>
            <person name="Lin S.-Y."/>
            <person name="Hameed A."/>
            <person name="Hsu Y.-H."/>
            <person name="Young C.-C."/>
        </authorList>
    </citation>
    <scope>NUCLEOTIDE SEQUENCE [LARGE SCALE GENOMIC DNA]</scope>
    <source>
        <strain evidence="6 7">CC-YHH848</strain>
    </source>
</reference>
<evidence type="ECO:0000256" key="4">
    <source>
        <dbReference type="SAM" id="MobiDB-lite"/>
    </source>
</evidence>
<dbReference type="Gene3D" id="1.25.40.10">
    <property type="entry name" value="Tetratricopeptide repeat domain"/>
    <property type="match status" value="1"/>
</dbReference>
<keyword evidence="1" id="KW-0677">Repeat</keyword>
<feature type="compositionally biased region" description="Basic and acidic residues" evidence="4">
    <location>
        <begin position="183"/>
        <end position="202"/>
    </location>
</feature>
<evidence type="ECO:0000256" key="3">
    <source>
        <dbReference type="PROSITE-ProRule" id="PRU00339"/>
    </source>
</evidence>
<dbReference type="Pfam" id="PF01476">
    <property type="entry name" value="LysM"/>
    <property type="match status" value="1"/>
</dbReference>
<proteinExistence type="predicted"/>
<evidence type="ECO:0000259" key="5">
    <source>
        <dbReference type="PROSITE" id="PS51782"/>
    </source>
</evidence>
<dbReference type="PROSITE" id="PS50005">
    <property type="entry name" value="TPR"/>
    <property type="match status" value="1"/>
</dbReference>
<evidence type="ECO:0000256" key="2">
    <source>
        <dbReference type="ARBA" id="ARBA00022803"/>
    </source>
</evidence>
<sequence>MTERHAMTIRSGYLLLALSLTLGACSHLPPFLRPAATAPAEPAAKPVAKPAAAPEPSAPASKAKPQAPVRNLSTIIRMLERGRNSEAREALVAYLKREPGSGVARKLLYQLDSDPVAVFGEEHRRHVVSSGETLGGLAKRHLGDAMYFVGLARYNGISPAKGLNVGQALKIPRQRPVPPPARLEAEREKEPRAEETTQRDEAEQAAAPQRPAAREPRPAEASKAVETAESAREHQEQGIKLMRAGHLEAAHRAFGLALALSPGLEPAQQHHQEIGRKLVAGYHEAAVVHYRNQRLDEAIALWDKALALDPTFEPARGYRTRALEIKRRLNELDAS</sequence>
<feature type="region of interest" description="Disordered" evidence="4">
    <location>
        <begin position="169"/>
        <end position="237"/>
    </location>
</feature>
<keyword evidence="7" id="KW-1185">Reference proteome</keyword>
<gene>
    <name evidence="6" type="ORF">E6O51_10135</name>
</gene>
<accession>A0A4S4ANG2</accession>
<dbReference type="SMART" id="SM00257">
    <property type="entry name" value="LysM"/>
    <property type="match status" value="1"/>
</dbReference>
<comment type="caution">
    <text evidence="6">The sequence shown here is derived from an EMBL/GenBank/DDBJ whole genome shotgun (WGS) entry which is preliminary data.</text>
</comment>
<dbReference type="Pfam" id="PF07719">
    <property type="entry name" value="TPR_2"/>
    <property type="match status" value="1"/>
</dbReference>
<keyword evidence="2 3" id="KW-0802">TPR repeat</keyword>
<dbReference type="Gene3D" id="3.10.350.10">
    <property type="entry name" value="LysM domain"/>
    <property type="match status" value="1"/>
</dbReference>
<dbReference type="InterPro" id="IPR036779">
    <property type="entry name" value="LysM_dom_sf"/>
</dbReference>
<dbReference type="SMART" id="SM00028">
    <property type="entry name" value="TPR"/>
    <property type="match status" value="2"/>
</dbReference>
<dbReference type="CDD" id="cd00118">
    <property type="entry name" value="LysM"/>
    <property type="match status" value="1"/>
</dbReference>
<feature type="region of interest" description="Disordered" evidence="4">
    <location>
        <begin position="42"/>
        <end position="67"/>
    </location>
</feature>
<feature type="domain" description="LysM" evidence="5">
    <location>
        <begin position="124"/>
        <end position="171"/>
    </location>
</feature>
<dbReference type="PROSITE" id="PS51782">
    <property type="entry name" value="LYSM"/>
    <property type="match status" value="1"/>
</dbReference>
<protein>
    <submittedName>
        <fullName evidence="6">Tetratricopeptide repeat protein</fullName>
    </submittedName>
</protein>
<dbReference type="InterPro" id="IPR018392">
    <property type="entry name" value="LysM"/>
</dbReference>
<dbReference type="OrthoDB" id="8566152at2"/>
<dbReference type="AlphaFoldDB" id="A0A4S4ANG2"/>